<dbReference type="InterPro" id="IPR036962">
    <property type="entry name" value="Glyco_hydro_3_N_sf"/>
</dbReference>
<evidence type="ECO:0000256" key="4">
    <source>
        <dbReference type="ARBA" id="ARBA00022729"/>
    </source>
</evidence>
<comment type="catalytic activity">
    <reaction evidence="1">
        <text>Hydrolysis of terminal, non-reducing beta-D-glucosyl residues with release of beta-D-glucose.</text>
        <dbReference type="EC" id="3.2.1.21"/>
    </reaction>
</comment>
<keyword evidence="5" id="KW-0378">Hydrolase</keyword>
<sequence length="102" mass="11026">MSIKRTSLDMTMASSDGFISATKDLIASDPSYLNHVKQSARRVVKLKVQLGLYDNPVPGAALMDMVGNEEDVAAALNIARESIVLLQNNDTTLRSPSPCLFS</sequence>
<keyword evidence="6" id="KW-0326">Glycosidase</keyword>
<evidence type="ECO:0000256" key="5">
    <source>
        <dbReference type="ARBA" id="ARBA00022801"/>
    </source>
</evidence>
<protein>
    <recommendedName>
        <fullName evidence="3">beta-glucosidase</fullName>
        <ecNumber evidence="3">3.2.1.21</ecNumber>
    </recommendedName>
</protein>
<accession>A0A9W6U821</accession>
<dbReference type="EC" id="3.2.1.21" evidence="3"/>
<dbReference type="SUPFAM" id="SSF51445">
    <property type="entry name" value="(Trans)glycosidases"/>
    <property type="match status" value="1"/>
</dbReference>
<reference evidence="7" key="1">
    <citation type="submission" date="2023-04" db="EMBL/GenBank/DDBJ databases">
        <title>Phytophthora lilii NBRC 32176.</title>
        <authorList>
            <person name="Ichikawa N."/>
            <person name="Sato H."/>
            <person name="Tonouchi N."/>
        </authorList>
    </citation>
    <scope>NUCLEOTIDE SEQUENCE</scope>
    <source>
        <strain evidence="7">NBRC 32176</strain>
    </source>
</reference>
<evidence type="ECO:0000313" key="7">
    <source>
        <dbReference type="EMBL" id="GMF27261.1"/>
    </source>
</evidence>
<dbReference type="PANTHER" id="PTHR30620:SF16">
    <property type="entry name" value="LYSOSOMAL BETA GLUCOSIDASE"/>
    <property type="match status" value="1"/>
</dbReference>
<dbReference type="InterPro" id="IPR017853">
    <property type="entry name" value="GH"/>
</dbReference>
<comment type="similarity">
    <text evidence="2">Belongs to the glycosyl hydrolase 3 family.</text>
</comment>
<evidence type="ECO:0000256" key="3">
    <source>
        <dbReference type="ARBA" id="ARBA00012744"/>
    </source>
</evidence>
<evidence type="ECO:0000313" key="8">
    <source>
        <dbReference type="Proteomes" id="UP001165083"/>
    </source>
</evidence>
<name>A0A9W6U821_9STRA</name>
<dbReference type="InterPro" id="IPR051915">
    <property type="entry name" value="Cellulose_Degrad_GH3"/>
</dbReference>
<dbReference type="Gene3D" id="3.20.20.300">
    <property type="entry name" value="Glycoside hydrolase, family 3, N-terminal domain"/>
    <property type="match status" value="1"/>
</dbReference>
<keyword evidence="8" id="KW-1185">Reference proteome</keyword>
<dbReference type="GO" id="GO:0009251">
    <property type="term" value="P:glucan catabolic process"/>
    <property type="evidence" value="ECO:0007669"/>
    <property type="project" value="TreeGrafter"/>
</dbReference>
<gene>
    <name evidence="7" type="ORF">Plil01_001139800</name>
</gene>
<evidence type="ECO:0000256" key="2">
    <source>
        <dbReference type="ARBA" id="ARBA00005336"/>
    </source>
</evidence>
<dbReference type="OrthoDB" id="125225at2759"/>
<evidence type="ECO:0000256" key="6">
    <source>
        <dbReference type="ARBA" id="ARBA00023295"/>
    </source>
</evidence>
<dbReference type="GO" id="GO:0008422">
    <property type="term" value="F:beta-glucosidase activity"/>
    <property type="evidence" value="ECO:0007669"/>
    <property type="project" value="UniProtKB-EC"/>
</dbReference>
<keyword evidence="4" id="KW-0732">Signal</keyword>
<proteinExistence type="inferred from homology"/>
<organism evidence="7 8">
    <name type="scientific">Phytophthora lilii</name>
    <dbReference type="NCBI Taxonomy" id="2077276"/>
    <lineage>
        <taxon>Eukaryota</taxon>
        <taxon>Sar</taxon>
        <taxon>Stramenopiles</taxon>
        <taxon>Oomycota</taxon>
        <taxon>Peronosporomycetes</taxon>
        <taxon>Peronosporales</taxon>
        <taxon>Peronosporaceae</taxon>
        <taxon>Phytophthora</taxon>
    </lineage>
</organism>
<evidence type="ECO:0000256" key="1">
    <source>
        <dbReference type="ARBA" id="ARBA00000448"/>
    </source>
</evidence>
<dbReference type="EMBL" id="BSXW01000654">
    <property type="protein sequence ID" value="GMF27261.1"/>
    <property type="molecule type" value="Genomic_DNA"/>
</dbReference>
<dbReference type="PANTHER" id="PTHR30620">
    <property type="entry name" value="PERIPLASMIC BETA-GLUCOSIDASE-RELATED"/>
    <property type="match status" value="1"/>
</dbReference>
<dbReference type="AlphaFoldDB" id="A0A9W6U821"/>
<dbReference type="Proteomes" id="UP001165083">
    <property type="component" value="Unassembled WGS sequence"/>
</dbReference>
<comment type="caution">
    <text evidence="7">The sequence shown here is derived from an EMBL/GenBank/DDBJ whole genome shotgun (WGS) entry which is preliminary data.</text>
</comment>